<evidence type="ECO:0000313" key="2">
    <source>
        <dbReference type="EMBL" id="RLJ64845.1"/>
    </source>
</evidence>
<keyword evidence="3" id="KW-1185">Reference proteome</keyword>
<protein>
    <submittedName>
        <fullName evidence="2">Uncharacterized protein</fullName>
    </submittedName>
</protein>
<gene>
    <name evidence="2" type="ORF">DFR35_1493</name>
</gene>
<dbReference type="OrthoDB" id="9963238at2"/>
<evidence type="ECO:0000313" key="3">
    <source>
        <dbReference type="Proteomes" id="UP000268908"/>
    </source>
</evidence>
<accession>A0A497XE96</accession>
<dbReference type="AlphaFoldDB" id="A0A497XE96"/>
<name>A0A497XE96_9PROT</name>
<evidence type="ECO:0000256" key="1">
    <source>
        <dbReference type="SAM" id="MobiDB-lite"/>
    </source>
</evidence>
<proteinExistence type="predicted"/>
<feature type="compositionally biased region" description="Acidic residues" evidence="1">
    <location>
        <begin position="42"/>
        <end position="52"/>
    </location>
</feature>
<dbReference type="RefSeq" id="WP_121241197.1">
    <property type="nucleotide sequence ID" value="NZ_BHVV01000006.1"/>
</dbReference>
<sequence length="67" mass="7279">MNQQAISLIDVLMPPGNRWLMELSRRKADLPPGVRIVRFSENDDASEADESDAGAAAEAKRGKKIAA</sequence>
<feature type="region of interest" description="Disordered" evidence="1">
    <location>
        <begin position="40"/>
        <end position="67"/>
    </location>
</feature>
<comment type="caution">
    <text evidence="2">The sequence shown here is derived from an EMBL/GenBank/DDBJ whole genome shotgun (WGS) entry which is preliminary data.</text>
</comment>
<dbReference type="Proteomes" id="UP000268908">
    <property type="component" value="Unassembled WGS sequence"/>
</dbReference>
<organism evidence="2 3">
    <name type="scientific">Sulfurisoma sediminicola</name>
    <dbReference type="NCBI Taxonomy" id="1381557"/>
    <lineage>
        <taxon>Bacteria</taxon>
        <taxon>Pseudomonadati</taxon>
        <taxon>Pseudomonadota</taxon>
        <taxon>Betaproteobacteria</taxon>
        <taxon>Nitrosomonadales</taxon>
        <taxon>Sterolibacteriaceae</taxon>
        <taxon>Sulfurisoma</taxon>
    </lineage>
</organism>
<reference evidence="2 3" key="1">
    <citation type="submission" date="2018-10" db="EMBL/GenBank/DDBJ databases">
        <title>Genomic Encyclopedia of Type Strains, Phase IV (KMG-IV): sequencing the most valuable type-strain genomes for metagenomic binning, comparative biology and taxonomic classification.</title>
        <authorList>
            <person name="Goeker M."/>
        </authorList>
    </citation>
    <scope>NUCLEOTIDE SEQUENCE [LARGE SCALE GENOMIC DNA]</scope>
    <source>
        <strain evidence="2 3">DSM 26916</strain>
    </source>
</reference>
<dbReference type="EMBL" id="RCCI01000005">
    <property type="protein sequence ID" value="RLJ64845.1"/>
    <property type="molecule type" value="Genomic_DNA"/>
</dbReference>